<dbReference type="SUPFAM" id="SSF56219">
    <property type="entry name" value="DNase I-like"/>
    <property type="match status" value="1"/>
</dbReference>
<keyword evidence="2" id="KW-0255">Endonuclease</keyword>
<organism evidence="2 3">
    <name type="scientific">Streptomyces sp. 900105245</name>
    <dbReference type="NCBI Taxonomy" id="3154379"/>
    <lineage>
        <taxon>Bacteria</taxon>
        <taxon>Bacillati</taxon>
        <taxon>Actinomycetota</taxon>
        <taxon>Actinomycetes</taxon>
        <taxon>Kitasatosporales</taxon>
        <taxon>Streptomycetaceae</taxon>
        <taxon>Streptomyces</taxon>
    </lineage>
</organism>
<keyword evidence="2" id="KW-0540">Nuclease</keyword>
<keyword evidence="2" id="KW-0378">Hydrolase</keyword>
<comment type="caution">
    <text evidence="2">The sequence shown here is derived from an EMBL/GenBank/DDBJ whole genome shotgun (WGS) entry which is preliminary data.</text>
</comment>
<sequence>MAAEADILTPPQTVAARLALWQEAIDGTVPAKTDGANLLVATWNVRAFSDLTKAWTSGEGVSPKRNFTDVHAIAEVIRRFDVVAVQEVRGNLRGLRYLMKILGPDWAFILTDVTQGKAGNGERLAFLFDTRRVKPSGLACELVVPLQAEAGVSADRLDRQFARTPYAVSFLSSGQTFTLVTLHINYGASAAGRVPELTAIAQWLASWAEREFGWDHNLIALGDFNIDRAGDPLFEAFTSTGLTPAPQLAGLPRTIFDKPGAEHFYDQIAWFTQGQQNRPVLALDVVAGGHVDFVTPLQGEQTLTDLSWHISDHYPLWVEFAVPSP</sequence>
<keyword evidence="3" id="KW-1185">Reference proteome</keyword>
<protein>
    <submittedName>
        <fullName evidence="2">Endonuclease/exonuclease/phosphatase family protein</fullName>
    </submittedName>
</protein>
<dbReference type="Pfam" id="PF03372">
    <property type="entry name" value="Exo_endo_phos"/>
    <property type="match status" value="1"/>
</dbReference>
<dbReference type="InterPro" id="IPR005135">
    <property type="entry name" value="Endo/exonuclease/phosphatase"/>
</dbReference>
<dbReference type="Gene3D" id="3.60.10.10">
    <property type="entry name" value="Endonuclease/exonuclease/phosphatase"/>
    <property type="match status" value="1"/>
</dbReference>
<dbReference type="GO" id="GO:0004519">
    <property type="term" value="F:endonuclease activity"/>
    <property type="evidence" value="ECO:0007669"/>
    <property type="project" value="UniProtKB-KW"/>
</dbReference>
<dbReference type="EMBL" id="JBEPAZ010000058">
    <property type="protein sequence ID" value="MER6433374.1"/>
    <property type="molecule type" value="Genomic_DNA"/>
</dbReference>
<dbReference type="Proteomes" id="UP001470023">
    <property type="component" value="Unassembled WGS sequence"/>
</dbReference>
<dbReference type="RefSeq" id="WP_352065552.1">
    <property type="nucleotide sequence ID" value="NZ_JBEPAZ010000058.1"/>
</dbReference>
<dbReference type="InterPro" id="IPR036691">
    <property type="entry name" value="Endo/exonu/phosph_ase_sf"/>
</dbReference>
<evidence type="ECO:0000313" key="2">
    <source>
        <dbReference type="EMBL" id="MER6433374.1"/>
    </source>
</evidence>
<reference evidence="2 3" key="1">
    <citation type="submission" date="2024-06" db="EMBL/GenBank/DDBJ databases">
        <title>The Natural Products Discovery Center: Release of the First 8490 Sequenced Strains for Exploring Actinobacteria Biosynthetic Diversity.</title>
        <authorList>
            <person name="Kalkreuter E."/>
            <person name="Kautsar S.A."/>
            <person name="Yang D."/>
            <person name="Bader C.D."/>
            <person name="Teijaro C.N."/>
            <person name="Fluegel L."/>
            <person name="Davis C.M."/>
            <person name="Simpson J.R."/>
            <person name="Lauterbach L."/>
            <person name="Steele A.D."/>
            <person name="Gui C."/>
            <person name="Meng S."/>
            <person name="Li G."/>
            <person name="Viehrig K."/>
            <person name="Ye F."/>
            <person name="Su P."/>
            <person name="Kiefer A.F."/>
            <person name="Nichols A."/>
            <person name="Cepeda A.J."/>
            <person name="Yan W."/>
            <person name="Fan B."/>
            <person name="Jiang Y."/>
            <person name="Adhikari A."/>
            <person name="Zheng C.-J."/>
            <person name="Schuster L."/>
            <person name="Cowan T.M."/>
            <person name="Smanski M.J."/>
            <person name="Chevrette M.G."/>
            <person name="De Carvalho L.P.S."/>
            <person name="Shen B."/>
        </authorList>
    </citation>
    <scope>NUCLEOTIDE SEQUENCE [LARGE SCALE GENOMIC DNA]</scope>
    <source>
        <strain evidence="2 3">NPDC001166</strain>
    </source>
</reference>
<evidence type="ECO:0000313" key="3">
    <source>
        <dbReference type="Proteomes" id="UP001470023"/>
    </source>
</evidence>
<accession>A0ABV1UI29</accession>
<gene>
    <name evidence="2" type="ORF">ABT272_37460</name>
</gene>
<name>A0ABV1UI29_9ACTN</name>
<dbReference type="CDD" id="cd10283">
    <property type="entry name" value="MnuA_DNase1-like"/>
    <property type="match status" value="1"/>
</dbReference>
<evidence type="ECO:0000259" key="1">
    <source>
        <dbReference type="Pfam" id="PF03372"/>
    </source>
</evidence>
<feature type="domain" description="Endonuclease/exonuclease/phosphatase" evidence="1">
    <location>
        <begin position="41"/>
        <end position="286"/>
    </location>
</feature>
<proteinExistence type="predicted"/>